<evidence type="ECO:0000313" key="2">
    <source>
        <dbReference type="Proteomes" id="UP001215280"/>
    </source>
</evidence>
<protein>
    <recommendedName>
        <fullName evidence="3">F-box domain-containing protein</fullName>
    </recommendedName>
</protein>
<keyword evidence="2" id="KW-1185">Reference proteome</keyword>
<dbReference type="Proteomes" id="UP001215280">
    <property type="component" value="Unassembled WGS sequence"/>
</dbReference>
<comment type="caution">
    <text evidence="1">The sequence shown here is derived from an EMBL/GenBank/DDBJ whole genome shotgun (WGS) entry which is preliminary data.</text>
</comment>
<gene>
    <name evidence="1" type="ORF">DFH07DRAFT_336872</name>
</gene>
<dbReference type="EMBL" id="JARJLG010000310">
    <property type="protein sequence ID" value="KAJ7718128.1"/>
    <property type="molecule type" value="Genomic_DNA"/>
</dbReference>
<sequence>MPAKRTLKQSVSTPTAADSPFFDFLEKGRVPSLQERKTIREILADKMSHLASLNSKVPKRRTGKKIPRQLRAELDHTRRFIKFHQALIAPWRRLPIELIAEIFRFTLEVTNQDDNADDYWNDDRPSTLRLCRICRTWRAIAVSTPALWNVLSISLHSVSHPIEWISTWLDRSRSFPLYLQLFWGNKSLPEVINPVLSIFETHLYHTAGLWIDGLDVEDPDLVTNAYPKGTFPPTQSLHAPLLTTVGSDLPPDSKWDWISTACRASPRLTRLTVSKFSIDWFPITNLTKMHIIDPVSMSDVLQILEHAPSLQDISFDVGGPATTCSSGKVLVMAAVSRLEITSTDHLGDFLEQIELPALKEIGIHQIANWPDAAFRSFISRSSCILKILEFYDVEISENQIIGCLQDKVCNMLEGLVVSECDPPALGLLQHLTYRQHPFPNPHLTSIVLANLQAPDGFLAALVESRMSPPVTELPANAPTPARLARMRFSFIEGPGSVTHINDWSQLQDLYKAYPELELIWPEDLTVYSTLV</sequence>
<dbReference type="AlphaFoldDB" id="A0AAD7MHR9"/>
<dbReference type="Gene3D" id="1.20.1280.50">
    <property type="match status" value="1"/>
</dbReference>
<organism evidence="1 2">
    <name type="scientific">Mycena maculata</name>
    <dbReference type="NCBI Taxonomy" id="230809"/>
    <lineage>
        <taxon>Eukaryota</taxon>
        <taxon>Fungi</taxon>
        <taxon>Dikarya</taxon>
        <taxon>Basidiomycota</taxon>
        <taxon>Agaricomycotina</taxon>
        <taxon>Agaricomycetes</taxon>
        <taxon>Agaricomycetidae</taxon>
        <taxon>Agaricales</taxon>
        <taxon>Marasmiineae</taxon>
        <taxon>Mycenaceae</taxon>
        <taxon>Mycena</taxon>
    </lineage>
</organism>
<evidence type="ECO:0000313" key="1">
    <source>
        <dbReference type="EMBL" id="KAJ7718128.1"/>
    </source>
</evidence>
<name>A0AAD7MHR9_9AGAR</name>
<reference evidence="1" key="1">
    <citation type="submission" date="2023-03" db="EMBL/GenBank/DDBJ databases">
        <title>Massive genome expansion in bonnet fungi (Mycena s.s.) driven by repeated elements and novel gene families across ecological guilds.</title>
        <authorList>
            <consortium name="Lawrence Berkeley National Laboratory"/>
            <person name="Harder C.B."/>
            <person name="Miyauchi S."/>
            <person name="Viragh M."/>
            <person name="Kuo A."/>
            <person name="Thoen E."/>
            <person name="Andreopoulos B."/>
            <person name="Lu D."/>
            <person name="Skrede I."/>
            <person name="Drula E."/>
            <person name="Henrissat B."/>
            <person name="Morin E."/>
            <person name="Kohler A."/>
            <person name="Barry K."/>
            <person name="LaButti K."/>
            <person name="Morin E."/>
            <person name="Salamov A."/>
            <person name="Lipzen A."/>
            <person name="Mereny Z."/>
            <person name="Hegedus B."/>
            <person name="Baldrian P."/>
            <person name="Stursova M."/>
            <person name="Weitz H."/>
            <person name="Taylor A."/>
            <person name="Grigoriev I.V."/>
            <person name="Nagy L.G."/>
            <person name="Martin F."/>
            <person name="Kauserud H."/>
        </authorList>
    </citation>
    <scope>NUCLEOTIDE SEQUENCE</scope>
    <source>
        <strain evidence="1">CBHHK188m</strain>
    </source>
</reference>
<proteinExistence type="predicted"/>
<accession>A0AAD7MHR9</accession>
<evidence type="ECO:0008006" key="3">
    <source>
        <dbReference type="Google" id="ProtNLM"/>
    </source>
</evidence>